<dbReference type="Gene3D" id="3.30.1740.10">
    <property type="entry name" value="Zinc finger, PARP-type"/>
    <property type="match status" value="1"/>
</dbReference>
<evidence type="ECO:0000313" key="8">
    <source>
        <dbReference type="EMBL" id="KAG1308770.1"/>
    </source>
</evidence>
<feature type="compositionally biased region" description="Basic and acidic residues" evidence="6">
    <location>
        <begin position="114"/>
        <end position="129"/>
    </location>
</feature>
<evidence type="ECO:0000256" key="2">
    <source>
        <dbReference type="ARBA" id="ARBA00022723"/>
    </source>
</evidence>
<dbReference type="SMART" id="SM01336">
    <property type="entry name" value="zf-PARP"/>
    <property type="match status" value="1"/>
</dbReference>
<dbReference type="GO" id="GO:0005634">
    <property type="term" value="C:nucleus"/>
    <property type="evidence" value="ECO:0007669"/>
    <property type="project" value="UniProtKB-SubCell"/>
</dbReference>
<comment type="caution">
    <text evidence="8">The sequence shown here is derived from an EMBL/GenBank/DDBJ whole genome shotgun (WGS) entry which is preliminary data.</text>
</comment>
<dbReference type="InterPro" id="IPR001510">
    <property type="entry name" value="Znf_PARP"/>
</dbReference>
<dbReference type="Proteomes" id="UP000716291">
    <property type="component" value="Unassembled WGS sequence"/>
</dbReference>
<keyword evidence="3" id="KW-0863">Zinc-finger</keyword>
<dbReference type="GO" id="GO:0008270">
    <property type="term" value="F:zinc ion binding"/>
    <property type="evidence" value="ECO:0007669"/>
    <property type="project" value="UniProtKB-KW"/>
</dbReference>
<dbReference type="InterPro" id="IPR036957">
    <property type="entry name" value="Znf_PARP_sf"/>
</dbReference>
<dbReference type="EMBL" id="JAANQT010000734">
    <property type="protein sequence ID" value="KAG1308770.1"/>
    <property type="molecule type" value="Genomic_DNA"/>
</dbReference>
<gene>
    <name evidence="8" type="ORF">G6F64_005811</name>
</gene>
<keyword evidence="9" id="KW-1185">Reference proteome</keyword>
<evidence type="ECO:0000256" key="6">
    <source>
        <dbReference type="SAM" id="MobiDB-lite"/>
    </source>
</evidence>
<comment type="subcellular location">
    <subcellularLocation>
        <location evidence="1">Nucleus</location>
    </subcellularLocation>
</comment>
<dbReference type="Pfam" id="PF00645">
    <property type="entry name" value="zf-PARP"/>
    <property type="match status" value="1"/>
</dbReference>
<evidence type="ECO:0000259" key="7">
    <source>
        <dbReference type="PROSITE" id="PS50064"/>
    </source>
</evidence>
<dbReference type="AlphaFoldDB" id="A0A9P7BT21"/>
<reference evidence="8" key="1">
    <citation type="journal article" date="2020" name="Microb. Genom.">
        <title>Genetic diversity of clinical and environmental Mucorales isolates obtained from an investigation of mucormycosis cases among solid organ transplant recipients.</title>
        <authorList>
            <person name="Nguyen M.H."/>
            <person name="Kaul D."/>
            <person name="Muto C."/>
            <person name="Cheng S.J."/>
            <person name="Richter R.A."/>
            <person name="Bruno V.M."/>
            <person name="Liu G."/>
            <person name="Beyhan S."/>
            <person name="Sundermann A.J."/>
            <person name="Mounaud S."/>
            <person name="Pasculle A.W."/>
            <person name="Nierman W.C."/>
            <person name="Driscoll E."/>
            <person name="Cumbie R."/>
            <person name="Clancy C.J."/>
            <person name="Dupont C.L."/>
        </authorList>
    </citation>
    <scope>NUCLEOTIDE SEQUENCE</scope>
    <source>
        <strain evidence="8">GL11</strain>
    </source>
</reference>
<evidence type="ECO:0000256" key="1">
    <source>
        <dbReference type="ARBA" id="ARBA00004123"/>
    </source>
</evidence>
<accession>A0A9P7BT21</accession>
<evidence type="ECO:0000256" key="5">
    <source>
        <dbReference type="ARBA" id="ARBA00023242"/>
    </source>
</evidence>
<organism evidence="8 9">
    <name type="scientific">Rhizopus oryzae</name>
    <name type="common">Mucormycosis agent</name>
    <name type="synonym">Rhizopus arrhizus var. delemar</name>
    <dbReference type="NCBI Taxonomy" id="64495"/>
    <lineage>
        <taxon>Eukaryota</taxon>
        <taxon>Fungi</taxon>
        <taxon>Fungi incertae sedis</taxon>
        <taxon>Mucoromycota</taxon>
        <taxon>Mucoromycotina</taxon>
        <taxon>Mucoromycetes</taxon>
        <taxon>Mucorales</taxon>
        <taxon>Mucorineae</taxon>
        <taxon>Rhizopodaceae</taxon>
        <taxon>Rhizopus</taxon>
    </lineage>
</organism>
<feature type="compositionally biased region" description="Basic and acidic residues" evidence="6">
    <location>
        <begin position="143"/>
        <end position="169"/>
    </location>
</feature>
<dbReference type="PROSITE" id="PS50064">
    <property type="entry name" value="ZF_PARP_2"/>
    <property type="match status" value="1"/>
</dbReference>
<sequence>MTEQKSSEGIYTYCIEYAKTQQSKCDSCKKIIPNKSLRAAEIYRKSSKEKKNLARHTWYHFKCWKVPTLLTRIPIEQFRGYPTLQDKDKARVQKVIKHGVGACWSDITKKEKEAKEEEEGEVKPKKKEIDDDVDMTESLTGVQEKKVNKTKDNKKKDKNLKAKTDEKNKVNKKNKKPAAKEVAHKSKEILLPKQDQLELESIAKEFKALKKSSK</sequence>
<feature type="compositionally biased region" description="Basic and acidic residues" evidence="6">
    <location>
        <begin position="178"/>
        <end position="187"/>
    </location>
</feature>
<name>A0A9P7BT21_RHIOR</name>
<evidence type="ECO:0000256" key="4">
    <source>
        <dbReference type="ARBA" id="ARBA00022833"/>
    </source>
</evidence>
<feature type="region of interest" description="Disordered" evidence="6">
    <location>
        <begin position="114"/>
        <end position="187"/>
    </location>
</feature>
<dbReference type="SUPFAM" id="SSF57716">
    <property type="entry name" value="Glucocorticoid receptor-like (DNA-binding domain)"/>
    <property type="match status" value="1"/>
</dbReference>
<feature type="domain" description="PARP-type" evidence="7">
    <location>
        <begin position="13"/>
        <end position="96"/>
    </location>
</feature>
<evidence type="ECO:0000313" key="9">
    <source>
        <dbReference type="Proteomes" id="UP000716291"/>
    </source>
</evidence>
<keyword evidence="2" id="KW-0479">Metal-binding</keyword>
<dbReference type="OrthoDB" id="2384641at2759"/>
<evidence type="ECO:0000256" key="3">
    <source>
        <dbReference type="ARBA" id="ARBA00022771"/>
    </source>
</evidence>
<dbReference type="GO" id="GO:0003677">
    <property type="term" value="F:DNA binding"/>
    <property type="evidence" value="ECO:0007669"/>
    <property type="project" value="InterPro"/>
</dbReference>
<keyword evidence="5" id="KW-0539">Nucleus</keyword>
<protein>
    <recommendedName>
        <fullName evidence="7">PARP-type domain-containing protein</fullName>
    </recommendedName>
</protein>
<proteinExistence type="predicted"/>
<keyword evidence="4" id="KW-0862">Zinc</keyword>